<dbReference type="Gene3D" id="1.20.1250.20">
    <property type="entry name" value="MFS general substrate transporter like domains"/>
    <property type="match status" value="1"/>
</dbReference>
<dbReference type="Gene3D" id="1.20.1720.10">
    <property type="entry name" value="Multidrug resistance protein D"/>
    <property type="match status" value="1"/>
</dbReference>
<keyword evidence="5 7" id="KW-1133">Transmembrane helix</keyword>
<keyword evidence="4 7" id="KW-0812">Transmembrane</keyword>
<evidence type="ECO:0000256" key="4">
    <source>
        <dbReference type="ARBA" id="ARBA00022692"/>
    </source>
</evidence>
<evidence type="ECO:0000256" key="5">
    <source>
        <dbReference type="ARBA" id="ARBA00022989"/>
    </source>
</evidence>
<comment type="caution">
    <text evidence="9">The sequence shown here is derived from an EMBL/GenBank/DDBJ whole genome shotgun (WGS) entry which is preliminary data.</text>
</comment>
<feature type="transmembrane region" description="Helical" evidence="7">
    <location>
        <begin position="227"/>
        <end position="245"/>
    </location>
</feature>
<dbReference type="Proteomes" id="UP000239724">
    <property type="component" value="Unassembled WGS sequence"/>
</dbReference>
<keyword evidence="6 7" id="KW-0472">Membrane</keyword>
<feature type="transmembrane region" description="Helical" evidence="7">
    <location>
        <begin position="303"/>
        <end position="320"/>
    </location>
</feature>
<evidence type="ECO:0000259" key="8">
    <source>
        <dbReference type="PROSITE" id="PS50850"/>
    </source>
</evidence>
<dbReference type="PROSITE" id="PS50850">
    <property type="entry name" value="MFS"/>
    <property type="match status" value="1"/>
</dbReference>
<feature type="transmembrane region" description="Helical" evidence="7">
    <location>
        <begin position="423"/>
        <end position="448"/>
    </location>
</feature>
<keyword evidence="10" id="KW-1185">Reference proteome</keyword>
<sequence length="459" mass="47767">MQATGRQAVSAVSRSPMAALLIVGLGTSVVPLDSAVNIGFPAIVAHFALPIPMIQWIVIAYVLTQTALMLTFGRAGDMLGYRRIFLIGTGVIAVAFVACALAPSYAALLAARFLQGIGAGLILSCGPALATSLFPEAMRTRILGTYMMMFGIGFALGPTVFGVLVDRFGWSAVFSFRAPLAFVAFLLAWTLPRQPRGERERFDTAGGVLLAAGLSFLLLTLNRLWPPGLLTVLFAVLAAASFVLFHRQERRAPQPIIDFAFFGRAGFTLVNVMNVVINVAAFAIMLLAPFYLSRIPGLSLPQAGLLLGLSPLGIVLAAPVAGRVTGRIPPRVVALVGCALSAAGLCGISLAGAPAGIPLLAGSMLVQGFGLGLFQVAYFDIVTAVIPARNRGVAGALGMATRTIGTVTGATVLMLVFQSLQAAGIGFTAAFQATFRIAAALPVALILADLARGWRAGEN</sequence>
<reference evidence="9 10" key="1">
    <citation type="journal article" date="2018" name="Arch. Microbiol.">
        <title>New insights into the metabolic potential of the phototrophic purple bacterium Rhodopila globiformis DSM 161(T) from its draft genome sequence and evidence for a vanadium-dependent nitrogenase.</title>
        <authorList>
            <person name="Imhoff J.F."/>
            <person name="Rahn T."/>
            <person name="Kunzel S."/>
            <person name="Neulinger S.C."/>
        </authorList>
    </citation>
    <scope>NUCLEOTIDE SEQUENCE [LARGE SCALE GENOMIC DNA]</scope>
    <source>
        <strain evidence="9 10">DSM 161</strain>
    </source>
</reference>
<feature type="transmembrane region" description="Helical" evidence="7">
    <location>
        <begin position="202"/>
        <end position="221"/>
    </location>
</feature>
<name>A0A2S6NMW2_RHOGL</name>
<evidence type="ECO:0000256" key="1">
    <source>
        <dbReference type="ARBA" id="ARBA00004651"/>
    </source>
</evidence>
<gene>
    <name evidence="9" type="ORF">CCS01_03000</name>
</gene>
<feature type="transmembrane region" description="Helical" evidence="7">
    <location>
        <begin position="113"/>
        <end position="134"/>
    </location>
</feature>
<evidence type="ECO:0000256" key="6">
    <source>
        <dbReference type="ARBA" id="ARBA00023136"/>
    </source>
</evidence>
<evidence type="ECO:0000256" key="3">
    <source>
        <dbReference type="ARBA" id="ARBA00022475"/>
    </source>
</evidence>
<feature type="transmembrane region" description="Helical" evidence="7">
    <location>
        <begin position="359"/>
        <end position="381"/>
    </location>
</feature>
<dbReference type="GO" id="GO:0022857">
    <property type="term" value="F:transmembrane transporter activity"/>
    <property type="evidence" value="ECO:0007669"/>
    <property type="project" value="InterPro"/>
</dbReference>
<feature type="transmembrane region" description="Helical" evidence="7">
    <location>
        <begin position="146"/>
        <end position="164"/>
    </location>
</feature>
<dbReference type="GO" id="GO:0005886">
    <property type="term" value="C:plasma membrane"/>
    <property type="evidence" value="ECO:0007669"/>
    <property type="project" value="UniProtKB-SubCell"/>
</dbReference>
<dbReference type="InterPro" id="IPR011701">
    <property type="entry name" value="MFS"/>
</dbReference>
<protein>
    <recommendedName>
        <fullName evidence="8">Major facilitator superfamily (MFS) profile domain-containing protein</fullName>
    </recommendedName>
</protein>
<dbReference type="InterPro" id="IPR020846">
    <property type="entry name" value="MFS_dom"/>
</dbReference>
<evidence type="ECO:0000313" key="10">
    <source>
        <dbReference type="Proteomes" id="UP000239724"/>
    </source>
</evidence>
<dbReference type="AlphaFoldDB" id="A0A2S6NMW2"/>
<dbReference type="PANTHER" id="PTHR42718:SF46">
    <property type="entry name" value="BLR6921 PROTEIN"/>
    <property type="match status" value="1"/>
</dbReference>
<feature type="domain" description="Major facilitator superfamily (MFS) profile" evidence="8">
    <location>
        <begin position="12"/>
        <end position="457"/>
    </location>
</feature>
<dbReference type="CDD" id="cd17321">
    <property type="entry name" value="MFS_MMR_MDR_like"/>
    <property type="match status" value="1"/>
</dbReference>
<dbReference type="EMBL" id="NHRY01000044">
    <property type="protein sequence ID" value="PPQ37888.1"/>
    <property type="molecule type" value="Genomic_DNA"/>
</dbReference>
<dbReference type="InterPro" id="IPR036259">
    <property type="entry name" value="MFS_trans_sf"/>
</dbReference>
<dbReference type="Pfam" id="PF07690">
    <property type="entry name" value="MFS_1"/>
    <property type="match status" value="2"/>
</dbReference>
<feature type="transmembrane region" description="Helical" evidence="7">
    <location>
        <begin position="12"/>
        <end position="32"/>
    </location>
</feature>
<evidence type="ECO:0000256" key="7">
    <source>
        <dbReference type="SAM" id="Phobius"/>
    </source>
</evidence>
<keyword evidence="3" id="KW-1003">Cell membrane</keyword>
<comment type="subcellular location">
    <subcellularLocation>
        <location evidence="1">Cell membrane</location>
        <topology evidence="1">Multi-pass membrane protein</topology>
    </subcellularLocation>
</comment>
<accession>A0A2S6NMW2</accession>
<evidence type="ECO:0000313" key="9">
    <source>
        <dbReference type="EMBL" id="PPQ37888.1"/>
    </source>
</evidence>
<proteinExistence type="predicted"/>
<dbReference type="PANTHER" id="PTHR42718">
    <property type="entry name" value="MAJOR FACILITATOR SUPERFAMILY MULTIDRUG TRANSPORTER MFSC"/>
    <property type="match status" value="1"/>
</dbReference>
<keyword evidence="2" id="KW-0813">Transport</keyword>
<feature type="transmembrane region" description="Helical" evidence="7">
    <location>
        <begin position="393"/>
        <end position="417"/>
    </location>
</feature>
<dbReference type="SUPFAM" id="SSF103473">
    <property type="entry name" value="MFS general substrate transporter"/>
    <property type="match status" value="1"/>
</dbReference>
<feature type="transmembrane region" description="Helical" evidence="7">
    <location>
        <begin position="170"/>
        <end position="190"/>
    </location>
</feature>
<organism evidence="9 10">
    <name type="scientific">Rhodopila globiformis</name>
    <name type="common">Rhodopseudomonas globiformis</name>
    <dbReference type="NCBI Taxonomy" id="1071"/>
    <lineage>
        <taxon>Bacteria</taxon>
        <taxon>Pseudomonadati</taxon>
        <taxon>Pseudomonadota</taxon>
        <taxon>Alphaproteobacteria</taxon>
        <taxon>Acetobacterales</taxon>
        <taxon>Acetobacteraceae</taxon>
        <taxon>Rhodopila</taxon>
    </lineage>
</organism>
<feature type="transmembrane region" description="Helical" evidence="7">
    <location>
        <begin position="332"/>
        <end position="353"/>
    </location>
</feature>
<feature type="transmembrane region" description="Helical" evidence="7">
    <location>
        <begin position="84"/>
        <end position="107"/>
    </location>
</feature>
<feature type="transmembrane region" description="Helical" evidence="7">
    <location>
        <begin position="266"/>
        <end position="291"/>
    </location>
</feature>
<evidence type="ECO:0000256" key="2">
    <source>
        <dbReference type="ARBA" id="ARBA00022448"/>
    </source>
</evidence>